<dbReference type="PIRSF" id="PIRSF002134">
    <property type="entry name" value="Ribosomal_S13"/>
    <property type="match status" value="1"/>
</dbReference>
<evidence type="ECO:0000256" key="6">
    <source>
        <dbReference type="SAM" id="MobiDB-lite"/>
    </source>
</evidence>
<protein>
    <recommendedName>
        <fullName evidence="4">Small ribosomal subunit protein uS13</fullName>
    </recommendedName>
</protein>
<dbReference type="GO" id="GO:0003735">
    <property type="term" value="F:structural constituent of ribosome"/>
    <property type="evidence" value="ECO:0007669"/>
    <property type="project" value="InterPro"/>
</dbReference>
<dbReference type="GO" id="GO:0000049">
    <property type="term" value="F:tRNA binding"/>
    <property type="evidence" value="ECO:0007669"/>
    <property type="project" value="UniProtKB-UniRule"/>
</dbReference>
<evidence type="ECO:0000256" key="4">
    <source>
        <dbReference type="HAMAP-Rule" id="MF_01315"/>
    </source>
</evidence>
<keyword evidence="2 4" id="KW-0689">Ribosomal protein</keyword>
<dbReference type="InterPro" id="IPR001892">
    <property type="entry name" value="Ribosomal_uS13"/>
</dbReference>
<dbReference type="PANTHER" id="PTHR10871">
    <property type="entry name" value="30S RIBOSOMAL PROTEIN S13/40S RIBOSOMAL PROTEIN S18"/>
    <property type="match status" value="1"/>
</dbReference>
<evidence type="ECO:0000256" key="2">
    <source>
        <dbReference type="ARBA" id="ARBA00022980"/>
    </source>
</evidence>
<evidence type="ECO:0000256" key="1">
    <source>
        <dbReference type="ARBA" id="ARBA00008080"/>
    </source>
</evidence>
<reference evidence="7" key="1">
    <citation type="journal article" date="2010" name="ISME J.">
        <title>Metagenome of the Mediterranean deep chlorophyll maximum studied by direct and fosmid library 454 pyrosequencing.</title>
        <authorList>
            <person name="Ghai R."/>
            <person name="Martin-Cuadrado A.B."/>
            <person name="Molto A.G."/>
            <person name="Heredia I.G."/>
            <person name="Cabrera R."/>
            <person name="Martin J."/>
            <person name="Verdu M."/>
            <person name="Deschamps P."/>
            <person name="Moreira D."/>
            <person name="Lopez-Garcia P."/>
            <person name="Mira A."/>
            <person name="Rodriguez-Valera F."/>
        </authorList>
    </citation>
    <scope>NUCLEOTIDE SEQUENCE</scope>
</reference>
<comment type="subunit">
    <text evidence="4">Part of the 30S ribosomal subunit. Forms a loose heterodimer with protein S19. Forms two bridges to the 50S subunit in the 70S ribosome.</text>
</comment>
<dbReference type="EMBL" id="GU942996">
    <property type="protein sequence ID" value="ADD93766.1"/>
    <property type="molecule type" value="Genomic_DNA"/>
</dbReference>
<keyword evidence="3 4" id="KW-0687">Ribonucleoprotein</keyword>
<evidence type="ECO:0000313" key="7">
    <source>
        <dbReference type="EMBL" id="ADD93766.1"/>
    </source>
</evidence>
<dbReference type="InterPro" id="IPR018269">
    <property type="entry name" value="Ribosomal_uS13_CS"/>
</dbReference>
<organism evidence="7">
    <name type="scientific">uncultured marine bacterium MedDCM-OCT-S05-C222</name>
    <dbReference type="NCBI Taxonomy" id="743064"/>
    <lineage>
        <taxon>Bacteria</taxon>
        <taxon>environmental samples</taxon>
    </lineage>
</organism>
<keyword evidence="4" id="KW-0699">rRNA-binding</keyword>
<feature type="region of interest" description="Disordered" evidence="6">
    <location>
        <begin position="128"/>
        <end position="155"/>
    </location>
</feature>
<name>D6PDG5_9BACT</name>
<proteinExistence type="inferred from homology"/>
<evidence type="ECO:0000256" key="5">
    <source>
        <dbReference type="RuleBase" id="RU003830"/>
    </source>
</evidence>
<dbReference type="GO" id="GO:0015935">
    <property type="term" value="C:small ribosomal subunit"/>
    <property type="evidence" value="ECO:0007669"/>
    <property type="project" value="TreeGrafter"/>
</dbReference>
<dbReference type="InterPro" id="IPR027437">
    <property type="entry name" value="Rbsml_uS13_C"/>
</dbReference>
<keyword evidence="4" id="KW-0820">tRNA-binding</keyword>
<dbReference type="SUPFAM" id="SSF46946">
    <property type="entry name" value="S13-like H2TH domain"/>
    <property type="match status" value="1"/>
</dbReference>
<dbReference type="InterPro" id="IPR010979">
    <property type="entry name" value="Ribosomal_uS13-like_H2TH"/>
</dbReference>
<dbReference type="PROSITE" id="PS50159">
    <property type="entry name" value="RIBOSOMAL_S13_2"/>
    <property type="match status" value="1"/>
</dbReference>
<comment type="similarity">
    <text evidence="1 4 5">Belongs to the universal ribosomal protein uS13 family.</text>
</comment>
<dbReference type="Gene3D" id="4.10.910.10">
    <property type="entry name" value="30s ribosomal protein s13, domain 2"/>
    <property type="match status" value="1"/>
</dbReference>
<dbReference type="GO" id="GO:0019843">
    <property type="term" value="F:rRNA binding"/>
    <property type="evidence" value="ECO:0007669"/>
    <property type="project" value="UniProtKB-UniRule"/>
</dbReference>
<evidence type="ECO:0000256" key="3">
    <source>
        <dbReference type="ARBA" id="ARBA00023274"/>
    </source>
</evidence>
<dbReference type="PROSITE" id="PS00646">
    <property type="entry name" value="RIBOSOMAL_S13_1"/>
    <property type="match status" value="1"/>
</dbReference>
<comment type="function">
    <text evidence="4">Located at the top of the head of the 30S subunit, it contacts several helices of the 16S rRNA. In the 70S ribosome it contacts the 23S rRNA (bridge B1a) and protein L5 of the 50S subunit (bridge B1b), connecting the 2 subunits; these bridges are implicated in subunit movement. Contacts the tRNAs in the A and P-sites.</text>
</comment>
<dbReference type="GO" id="GO:0005829">
    <property type="term" value="C:cytosol"/>
    <property type="evidence" value="ECO:0007669"/>
    <property type="project" value="TreeGrafter"/>
</dbReference>
<dbReference type="PANTHER" id="PTHR10871:SF3">
    <property type="entry name" value="SMALL RIBOSOMAL SUBUNIT PROTEIN US13"/>
    <property type="match status" value="1"/>
</dbReference>
<keyword evidence="4" id="KW-0694">RNA-binding</keyword>
<dbReference type="HAMAP" id="MF_01315">
    <property type="entry name" value="Ribosomal_uS13"/>
    <property type="match status" value="1"/>
</dbReference>
<dbReference type="AlphaFoldDB" id="D6PDG5"/>
<dbReference type="Gene3D" id="1.10.8.50">
    <property type="match status" value="1"/>
</dbReference>
<accession>D6PDG5</accession>
<dbReference type="Pfam" id="PF00416">
    <property type="entry name" value="Ribosomal_S13"/>
    <property type="match status" value="1"/>
</dbReference>
<dbReference type="NCBIfam" id="NF003140">
    <property type="entry name" value="PRK04053.1"/>
    <property type="match status" value="1"/>
</dbReference>
<sequence length="155" mass="17148">MARPKEEELGEDFSYILRMADTDMDGLKTLATALTAVKGVGPRTAIQICKNTGFDPASLAGHLSAEQQETLREAIEGYAETVPLWMLNRQRDLETGDELHLTGQQVSLTFEDDINRLRTMKCYRGVRHASGNKVRGQRGRSNGRGGLTLGVSRKK</sequence>
<dbReference type="GO" id="GO:0006412">
    <property type="term" value="P:translation"/>
    <property type="evidence" value="ECO:0007669"/>
    <property type="project" value="UniProtKB-UniRule"/>
</dbReference>
<gene>
    <name evidence="4" type="primary">rpsM</name>
</gene>